<evidence type="ECO:0000256" key="4">
    <source>
        <dbReference type="ARBA" id="ARBA00023242"/>
    </source>
</evidence>
<evidence type="ECO:0000313" key="6">
    <source>
        <dbReference type="EMBL" id="CDW58529.1"/>
    </source>
</evidence>
<comment type="subcellular location">
    <subcellularLocation>
        <location evidence="1">Nucleus</location>
    </subcellularLocation>
</comment>
<evidence type="ECO:0000259" key="5">
    <source>
        <dbReference type="Pfam" id="PF08389"/>
    </source>
</evidence>
<dbReference type="Gene3D" id="1.25.10.10">
    <property type="entry name" value="Leucine-rich Repeat Variant"/>
    <property type="match status" value="1"/>
</dbReference>
<evidence type="ECO:0000256" key="1">
    <source>
        <dbReference type="ARBA" id="ARBA00004123"/>
    </source>
</evidence>
<feature type="domain" description="Exportin-1/Importin-beta-like" evidence="5">
    <location>
        <begin position="97"/>
        <end position="216"/>
    </location>
</feature>
<keyword evidence="3" id="KW-0813">Transport</keyword>
<dbReference type="InterPro" id="IPR016024">
    <property type="entry name" value="ARM-type_fold"/>
</dbReference>
<proteinExistence type="inferred from homology"/>
<dbReference type="Proteomes" id="UP000030665">
    <property type="component" value="Unassembled WGS sequence"/>
</dbReference>
<evidence type="ECO:0000313" key="7">
    <source>
        <dbReference type="Proteomes" id="UP000030665"/>
    </source>
</evidence>
<sequence length="914" mass="102964">MSCSKEDVEAAIQQFYSSVDPSVRKEAHNFLLAVQSDPAALQTVVQLLSQRCDPRTHFFATNCLCIILRSHWICDEMDVHLLALKNALLEFSAWQVPQYVHNRVLHALSLCILRSMPDIWPDPLQELLQQQTSWQIADVFDIAAALPEEFMSYSCQPERRCIVRGELLKMEPRVLKMLLEFFSLPGAIGETYVTEKALNCATEWVQFTTNLEAWITVIQCCFSCADNERLIAAIGSFFAVLVKHPKLDQYPSLLKLLFEYAGKLRSAFLLEQVEISKDTPTAWETINMIVTLSERHSGFMLRYLSEPCVADTLETLLKVTEAPGAYPLDERVSVIAHEFWFAFYSDVVEHNAYRKARWWPDVQAVFLRLFRALMRKARLSEQLLSISDTECKEDFKAYRESCKDNLTACYMLLGDVLCQELLAHCQLLLSNSKIAASEQWEDVECILFFFQSIADIVNCEKAKGVVTFLQHTLPALPRSNVYVLNAMCQTIKSLTSVIEHYNLYSRLVDIILDGLSSVQTLDKALAAVMEITESKSSSTSAVASVVESRLAQYLENREIPSDIYLRLLTCYGRILSFKEPSVGLPALGKALSPHMERLQAVCKGELSFSKAEVLFEIDCVIHQIKALASCLVEGQHKAVAVSWTLEFVIPLCDLLKPLYEVSGSDGEVAASICALANTLLLALKCDAMPLLHSFVTIVQLLFPPHTCVFPFMRNVFILFSNHPECRESLLYVFSYLTANVAASLSTADAIDLLEMYLTFAIGVCQKCRSKTGSHNNLLATSGADLSVSVRLAAVAISFNEIGLIRLASRFLSVLLKVFGEDVLGPLLTEHGHAIAVQCFERLRKEPLAYCVEYLCDILFPLTREYATFLGPFFRDLPKDEYVSIMFAEMSNKRRFVEAAKRFNMHCRQAEARVA</sequence>
<reference evidence="6" key="1">
    <citation type="submission" date="2014-01" db="EMBL/GenBank/DDBJ databases">
        <authorList>
            <person name="Aslett M."/>
        </authorList>
    </citation>
    <scope>NUCLEOTIDE SEQUENCE</scope>
</reference>
<accession>A0A077ZFA4</accession>
<keyword evidence="4" id="KW-0539">Nucleus</keyword>
<keyword evidence="7" id="KW-1185">Reference proteome</keyword>
<dbReference type="EMBL" id="HG806358">
    <property type="protein sequence ID" value="CDW58529.1"/>
    <property type="molecule type" value="Genomic_DNA"/>
</dbReference>
<dbReference type="GO" id="GO:0005737">
    <property type="term" value="C:cytoplasm"/>
    <property type="evidence" value="ECO:0007669"/>
    <property type="project" value="TreeGrafter"/>
</dbReference>
<gene>
    <name evidence="6" type="ORF">TTRE_0000684701</name>
</gene>
<evidence type="ECO:0000256" key="2">
    <source>
        <dbReference type="ARBA" id="ARBA00007991"/>
    </source>
</evidence>
<dbReference type="PANTHER" id="PTHR12363:SF33">
    <property type="entry name" value="IMPORTIN-13"/>
    <property type="match status" value="1"/>
</dbReference>
<dbReference type="STRING" id="36087.A0A077ZFA4"/>
<dbReference type="InterPro" id="IPR011989">
    <property type="entry name" value="ARM-like"/>
</dbReference>
<dbReference type="OrthoDB" id="2016913at2759"/>
<dbReference type="InterPro" id="IPR051345">
    <property type="entry name" value="Importin_beta-like_NTR"/>
</dbReference>
<dbReference type="SUPFAM" id="SSF48371">
    <property type="entry name" value="ARM repeat"/>
    <property type="match status" value="1"/>
</dbReference>
<name>A0A077ZFA4_TRITR</name>
<protein>
    <submittedName>
        <fullName evidence="6">Xpo1 domain containing protein</fullName>
    </submittedName>
</protein>
<organism evidence="6 7">
    <name type="scientific">Trichuris trichiura</name>
    <name type="common">Whipworm</name>
    <name type="synonym">Trichocephalus trichiurus</name>
    <dbReference type="NCBI Taxonomy" id="36087"/>
    <lineage>
        <taxon>Eukaryota</taxon>
        <taxon>Metazoa</taxon>
        <taxon>Ecdysozoa</taxon>
        <taxon>Nematoda</taxon>
        <taxon>Enoplea</taxon>
        <taxon>Dorylaimia</taxon>
        <taxon>Trichinellida</taxon>
        <taxon>Trichuridae</taxon>
        <taxon>Trichuris</taxon>
    </lineage>
</organism>
<dbReference type="InterPro" id="IPR013598">
    <property type="entry name" value="Exportin-1/Importin-b-like"/>
</dbReference>
<dbReference type="Pfam" id="PF08389">
    <property type="entry name" value="Xpo1"/>
    <property type="match status" value="1"/>
</dbReference>
<evidence type="ECO:0000256" key="3">
    <source>
        <dbReference type="ARBA" id="ARBA00022448"/>
    </source>
</evidence>
<dbReference type="GO" id="GO:0006606">
    <property type="term" value="P:protein import into nucleus"/>
    <property type="evidence" value="ECO:0007669"/>
    <property type="project" value="TreeGrafter"/>
</dbReference>
<reference evidence="6" key="2">
    <citation type="submission" date="2014-03" db="EMBL/GenBank/DDBJ databases">
        <title>The whipworm genome and dual-species transcriptomics of an intimate host-pathogen interaction.</title>
        <authorList>
            <person name="Foth B.J."/>
            <person name="Tsai I.J."/>
            <person name="Reid A.J."/>
            <person name="Bancroft A.J."/>
            <person name="Nichol S."/>
            <person name="Tracey A."/>
            <person name="Holroyd N."/>
            <person name="Cotton J.A."/>
            <person name="Stanley E.J."/>
            <person name="Zarowiecki M."/>
            <person name="Liu J.Z."/>
            <person name="Huckvale T."/>
            <person name="Cooper P.J."/>
            <person name="Grencis R.K."/>
            <person name="Berriman M."/>
        </authorList>
    </citation>
    <scope>NUCLEOTIDE SEQUENCE [LARGE SCALE GENOMIC DNA]</scope>
</reference>
<dbReference type="AlphaFoldDB" id="A0A077ZFA4"/>
<dbReference type="PANTHER" id="PTHR12363">
    <property type="entry name" value="TRANSPORTIN 3 AND IMPORTIN 13"/>
    <property type="match status" value="1"/>
</dbReference>
<comment type="similarity">
    <text evidence="2">Belongs to the importin beta family.</text>
</comment>
<dbReference type="GO" id="GO:0005634">
    <property type="term" value="C:nucleus"/>
    <property type="evidence" value="ECO:0007669"/>
    <property type="project" value="UniProtKB-SubCell"/>
</dbReference>